<gene>
    <name evidence="1" type="ORF">JFN91_09695</name>
</gene>
<keyword evidence="2" id="KW-1185">Reference proteome</keyword>
<sequence length="96" mass="10709">MNARNELPGDGYVRLHQIIGQREVTEEQAAANRKTGRGPKMARPAIIPLFPISRAGWYAGIKKGIYPKPVKLSERIAAWPVQVIRDLLDRHAALAK</sequence>
<proteinExistence type="predicted"/>
<comment type="caution">
    <text evidence="1">The sequence shown here is derived from an EMBL/GenBank/DDBJ whole genome shotgun (WGS) entry which is preliminary data.</text>
</comment>
<evidence type="ECO:0000313" key="1">
    <source>
        <dbReference type="EMBL" id="MBJ6750487.1"/>
    </source>
</evidence>
<organism evidence="1 2">
    <name type="scientific">Geomonas anaerohicana</name>
    <dbReference type="NCBI Taxonomy" id="2798583"/>
    <lineage>
        <taxon>Bacteria</taxon>
        <taxon>Pseudomonadati</taxon>
        <taxon>Thermodesulfobacteriota</taxon>
        <taxon>Desulfuromonadia</taxon>
        <taxon>Geobacterales</taxon>
        <taxon>Geobacteraceae</taxon>
        <taxon>Geomonas</taxon>
    </lineage>
</organism>
<reference evidence="1 2" key="1">
    <citation type="submission" date="2020-12" db="EMBL/GenBank/DDBJ databases">
        <title>Geomonas sp. Red421, isolated from paddy soil.</title>
        <authorList>
            <person name="Xu Z."/>
            <person name="Zhang Z."/>
            <person name="Masuda Y."/>
            <person name="Itoh H."/>
            <person name="Senoo K."/>
        </authorList>
    </citation>
    <scope>NUCLEOTIDE SEQUENCE [LARGE SCALE GENOMIC DNA]</scope>
    <source>
        <strain evidence="1 2">Red421</strain>
    </source>
</reference>
<accession>A0ABS0YDX2</accession>
<name>A0ABS0YDX2_9BACT</name>
<dbReference type="EMBL" id="JAEMHL010000004">
    <property type="protein sequence ID" value="MBJ6750487.1"/>
    <property type="molecule type" value="Genomic_DNA"/>
</dbReference>
<dbReference type="Proteomes" id="UP000614714">
    <property type="component" value="Unassembled WGS sequence"/>
</dbReference>
<protein>
    <submittedName>
        <fullName evidence="1">AlpA family phage regulatory protein</fullName>
    </submittedName>
</protein>
<dbReference type="RefSeq" id="WP_199389009.1">
    <property type="nucleotide sequence ID" value="NZ_JAEMHL010000004.1"/>
</dbReference>
<evidence type="ECO:0000313" key="2">
    <source>
        <dbReference type="Proteomes" id="UP000614714"/>
    </source>
</evidence>